<organism evidence="1">
    <name type="scientific">freshwater metagenome</name>
    <dbReference type="NCBI Taxonomy" id="449393"/>
    <lineage>
        <taxon>unclassified sequences</taxon>
        <taxon>metagenomes</taxon>
        <taxon>ecological metagenomes</taxon>
    </lineage>
</organism>
<name>A0A6J6ZTL5_9ZZZZ</name>
<sequence>MSTPGVLMEEMFMVRYGEFLFATLSDTSLTAEVWGTQFINDCPQDLWDAVDTDLLAQERGATVAIRNGPRNWVIDTLGKDGGAPEMVLENFQGLEMRHIATVTFPLESLQGGGYAESSVDRQTIFTWAKGRRIYELINPDGVRYVMQALSKFVDPTMDEAALLSLGDRLAMPEGWRYESRVLDEELVCDTRYENARVLQDEFQNSYTVCG</sequence>
<dbReference type="EMBL" id="CAFBPM010000027">
    <property type="protein sequence ID" value="CAB5031790.1"/>
    <property type="molecule type" value="Genomic_DNA"/>
</dbReference>
<reference evidence="1" key="1">
    <citation type="submission" date="2020-05" db="EMBL/GenBank/DDBJ databases">
        <authorList>
            <person name="Chiriac C."/>
            <person name="Salcher M."/>
            <person name="Ghai R."/>
            <person name="Kavagutti S V."/>
        </authorList>
    </citation>
    <scope>NUCLEOTIDE SEQUENCE</scope>
</reference>
<dbReference type="EMBL" id="CAFBLT010000001">
    <property type="protein sequence ID" value="CAB4863747.1"/>
    <property type="molecule type" value="Genomic_DNA"/>
</dbReference>
<gene>
    <name evidence="1" type="ORF">UFOPK3164_00609</name>
    <name evidence="2" type="ORF">UFOPK3427_00357</name>
    <name evidence="3" type="ORF">UFOPK4112_01744</name>
</gene>
<evidence type="ECO:0000313" key="1">
    <source>
        <dbReference type="EMBL" id="CAB4823816.1"/>
    </source>
</evidence>
<accession>A0A6J6ZTL5</accession>
<dbReference type="AlphaFoldDB" id="A0A6J6ZTL5"/>
<proteinExistence type="predicted"/>
<protein>
    <submittedName>
        <fullName evidence="1">Unannotated protein</fullName>
    </submittedName>
</protein>
<evidence type="ECO:0000313" key="2">
    <source>
        <dbReference type="EMBL" id="CAB4863747.1"/>
    </source>
</evidence>
<evidence type="ECO:0000313" key="3">
    <source>
        <dbReference type="EMBL" id="CAB5031790.1"/>
    </source>
</evidence>
<dbReference type="EMBL" id="CAFABE010000019">
    <property type="protein sequence ID" value="CAB4823816.1"/>
    <property type="molecule type" value="Genomic_DNA"/>
</dbReference>